<proteinExistence type="predicted"/>
<accession>A0ACB5RHR6</accession>
<dbReference type="Proteomes" id="UP001058074">
    <property type="component" value="Unassembled WGS sequence"/>
</dbReference>
<sequence>MKKNGAKIKKNRTSILKNIKINPKKLHFKKVNLNPKKINLNFKNMNIKARLKLTVTFVIALLVIISISTLIVMKRVQTSLNSIINVNVKQIVLLQKVESSTILSADQLKNIMMISTDTESKDKSKTKYEAYIKDMQKYTNDLSAMAKGSENEKVIKDMVTSNGFIFDNLTSLYNSLADANIVRSYESDIMNIDSTLQRLDENINEGTAKINTSMEKAYNRLNYAETTMMIVVAVLVLVGIVLSTIMSAALIKSISKSLKNITALSKRLAQYDFSEEAQVVYNDEIGEAIVNLNSAQKTVRELVGKIKEDSDKLVQESKELAQSTVDMNEKMLYISEATERINSGNNDVSAVSEEIGASIQEIDSSVSELSLKATDGSQKSDIISERAQTVASESKKSSERGKTLYEEKQVEIIKAIEEAKVVTEIKVMADSISSIADQTNLLALNAAIEAARVGEQGKGFAVVAAEIRKLAEESSSAVSKIKDTTNKVQHVFENMSNHSKEILKFIDTIVLNDYDKLVETGAQYNKDAEYVSTMSEDMASMSEEVSATITQIAEAIQNMAENTQLTAEQSTKILENIDYAKVVMNRIVENSELQKALTENLGEAISQFKI</sequence>
<dbReference type="EMBL" id="BROD01000001">
    <property type="protein sequence ID" value="GKX68656.1"/>
    <property type="molecule type" value="Genomic_DNA"/>
</dbReference>
<evidence type="ECO:0000313" key="1">
    <source>
        <dbReference type="EMBL" id="GKX68656.1"/>
    </source>
</evidence>
<name>A0ACB5RHR6_9CLOT</name>
<gene>
    <name evidence="1" type="ORF">rsdtw13_39140</name>
</gene>
<organism evidence="1 2">
    <name type="scientific">Inconstantimicrobium mannanitabidum</name>
    <dbReference type="NCBI Taxonomy" id="1604901"/>
    <lineage>
        <taxon>Bacteria</taxon>
        <taxon>Bacillati</taxon>
        <taxon>Bacillota</taxon>
        <taxon>Clostridia</taxon>
        <taxon>Eubacteriales</taxon>
        <taxon>Clostridiaceae</taxon>
        <taxon>Inconstantimicrobium</taxon>
    </lineage>
</organism>
<comment type="caution">
    <text evidence="1">The sequence shown here is derived from an EMBL/GenBank/DDBJ whole genome shotgun (WGS) entry which is preliminary data.</text>
</comment>
<reference evidence="1" key="1">
    <citation type="journal article" date="2025" name="Int. J. Syst. Evol. Microbiol.">
        <title>Inconstantimicrobium mannanitabidum sp. nov., a novel member of the family Clostridiaceae isolated from anoxic soil under the treatment of reductive soil disinfestation.</title>
        <authorList>
            <person name="Ueki A."/>
            <person name="Tonouchi A."/>
            <person name="Honma S."/>
            <person name="Kaku N."/>
            <person name="Ueki K."/>
        </authorList>
    </citation>
    <scope>NUCLEOTIDE SEQUENCE</scope>
    <source>
        <strain evidence="1">TW13</strain>
    </source>
</reference>
<keyword evidence="2" id="KW-1185">Reference proteome</keyword>
<protein>
    <submittedName>
        <fullName evidence="1">Methyl-accepting chemotaxis protein</fullName>
    </submittedName>
</protein>
<evidence type="ECO:0000313" key="2">
    <source>
        <dbReference type="Proteomes" id="UP001058074"/>
    </source>
</evidence>